<dbReference type="RefSeq" id="XP_031946031.1">
    <property type="nucleotide sequence ID" value="XM_032080814.1"/>
</dbReference>
<gene>
    <name evidence="1" type="ORF">BDV37DRAFT_238200</name>
</gene>
<proteinExistence type="predicted"/>
<protein>
    <submittedName>
        <fullName evidence="1">Uncharacterized protein</fullName>
    </submittedName>
</protein>
<reference evidence="1 2" key="1">
    <citation type="submission" date="2019-04" db="EMBL/GenBank/DDBJ databases">
        <authorList>
            <consortium name="DOE Joint Genome Institute"/>
            <person name="Mondo S."/>
            <person name="Kjaerbolling I."/>
            <person name="Vesth T."/>
            <person name="Frisvad J.C."/>
            <person name="Nybo J.L."/>
            <person name="Theobald S."/>
            <person name="Kildgaard S."/>
            <person name="Isbrandt T."/>
            <person name="Kuo A."/>
            <person name="Sato A."/>
            <person name="Lyhne E.K."/>
            <person name="Kogle M.E."/>
            <person name="Wiebenga A."/>
            <person name="Kun R.S."/>
            <person name="Lubbers R.J."/>
            <person name="Makela M.R."/>
            <person name="Barry K."/>
            <person name="Chovatia M."/>
            <person name="Clum A."/>
            <person name="Daum C."/>
            <person name="Haridas S."/>
            <person name="He G."/>
            <person name="LaButti K."/>
            <person name="Lipzen A."/>
            <person name="Riley R."/>
            <person name="Salamov A."/>
            <person name="Simmons B.A."/>
            <person name="Magnuson J.K."/>
            <person name="Henrissat B."/>
            <person name="Mortensen U.H."/>
            <person name="Larsen T.O."/>
            <person name="Devries R.P."/>
            <person name="Grigoriev I.V."/>
            <person name="Machida M."/>
            <person name="Baker S.E."/>
            <person name="Andersen M.R."/>
            <person name="Cantor M.N."/>
            <person name="Hua S.X."/>
        </authorList>
    </citation>
    <scope>NUCLEOTIDE SEQUENCE [LARGE SCALE GENOMIC DNA]</scope>
    <source>
        <strain evidence="1 2">CBS 119388</strain>
    </source>
</reference>
<dbReference type="GeneID" id="43665505"/>
<feature type="non-terminal residue" evidence="1">
    <location>
        <position position="108"/>
    </location>
</feature>
<dbReference type="Proteomes" id="UP000325579">
    <property type="component" value="Unassembled WGS sequence"/>
</dbReference>
<keyword evidence="2" id="KW-1185">Reference proteome</keyword>
<organism evidence="1 2">
    <name type="scientific">Aspergillus pseudonomiae</name>
    <dbReference type="NCBI Taxonomy" id="1506151"/>
    <lineage>
        <taxon>Eukaryota</taxon>
        <taxon>Fungi</taxon>
        <taxon>Dikarya</taxon>
        <taxon>Ascomycota</taxon>
        <taxon>Pezizomycotina</taxon>
        <taxon>Eurotiomycetes</taxon>
        <taxon>Eurotiomycetidae</taxon>
        <taxon>Eurotiales</taxon>
        <taxon>Aspergillaceae</taxon>
        <taxon>Aspergillus</taxon>
        <taxon>Aspergillus subgen. Circumdati</taxon>
    </lineage>
</organism>
<dbReference type="OrthoDB" id="1902587at2759"/>
<evidence type="ECO:0000313" key="1">
    <source>
        <dbReference type="EMBL" id="KAE8408712.1"/>
    </source>
</evidence>
<dbReference type="EMBL" id="ML736742">
    <property type="protein sequence ID" value="KAE8408712.1"/>
    <property type="molecule type" value="Genomic_DNA"/>
</dbReference>
<sequence length="108" mass="12460">MAFTIDKLTAWMCWISTLPSNSRKLESFGLDGGIGRDEPRVLCRYYVVCLLDLLNVATNGAERSYRWIYIRQYMCTMLKCPTTNVSACLLNCIAYTLYDVCILPFFFL</sequence>
<dbReference type="AlphaFoldDB" id="A0A5N7DQJ1"/>
<accession>A0A5N7DQJ1</accession>
<name>A0A5N7DQJ1_9EURO</name>
<evidence type="ECO:0000313" key="2">
    <source>
        <dbReference type="Proteomes" id="UP000325579"/>
    </source>
</evidence>